<dbReference type="GeneID" id="59353157"/>
<dbReference type="InterPro" id="IPR036866">
    <property type="entry name" value="RibonucZ/Hydroxyglut_hydro"/>
</dbReference>
<dbReference type="AlphaFoldDB" id="A0A8H6RXP2"/>
<proteinExistence type="predicted"/>
<evidence type="ECO:0000259" key="2">
    <source>
        <dbReference type="Pfam" id="PF12706"/>
    </source>
</evidence>
<protein>
    <submittedName>
        <fullName evidence="3">Zn-dependent hydrolase oxidoreductase family</fullName>
    </submittedName>
</protein>
<dbReference type="GO" id="GO:0008270">
    <property type="term" value="F:zinc ion binding"/>
    <property type="evidence" value="ECO:0007669"/>
    <property type="project" value="InterPro"/>
</dbReference>
<dbReference type="InterPro" id="IPR024884">
    <property type="entry name" value="NAPE-PLD"/>
</dbReference>
<dbReference type="Proteomes" id="UP000636479">
    <property type="component" value="Unassembled WGS sequence"/>
</dbReference>
<dbReference type="GO" id="GO:0070291">
    <property type="term" value="P:N-acylethanolamine metabolic process"/>
    <property type="evidence" value="ECO:0007669"/>
    <property type="project" value="TreeGrafter"/>
</dbReference>
<feature type="domain" description="Metallo-beta-lactamase" evidence="2">
    <location>
        <begin position="121"/>
        <end position="359"/>
    </location>
</feature>
<dbReference type="EMBL" id="JACAZF010000020">
    <property type="protein sequence ID" value="KAF7288593.1"/>
    <property type="molecule type" value="Genomic_DNA"/>
</dbReference>
<evidence type="ECO:0000256" key="1">
    <source>
        <dbReference type="PIRSR" id="PIRSR038896-50"/>
    </source>
</evidence>
<dbReference type="PANTHER" id="PTHR15032:SF4">
    <property type="entry name" value="N-ACYL-PHOSPHATIDYLETHANOLAMINE-HYDROLYZING PHOSPHOLIPASE D"/>
    <property type="match status" value="1"/>
</dbReference>
<sequence length="406" mass="44407">MPIEVTETATQAAAREERAKAGRPAHWLNDAGTHFHNPWPSFRESVTNLSDVGGIIGTFAQAIFCPQSTARKDEIPRFVPDWAEFAPENDKTRGKVRATWLGHACFLVELPAPVAGARGPRILFDPVFSDRCSPSQIMGPKRYTKPPCKLDEVPEFDAIVISHNHYDHMDTNSLKVLLSRPSAPHVFAPYGAANQSYFRKLGVPANRTHCLDWWDARRVTTTLPSDKAASIAFDVTCTPGQHFTGRGLHDRCHTLWAGWVVESAPGPDDKKVKTTGKVYFAGDTGYRSVTSDTDDGPDDLPVCPAFKEIGERWGGMDLALIPIGAYTPRSFLSPVHSAPRDSVAIFKDVKARRGLGMHWGTWLLGAEQILDPPEKLAEEAQKAGLKEGAFTVCGIGETVLVDAGGK</sequence>
<dbReference type="InterPro" id="IPR001279">
    <property type="entry name" value="Metallo-B-lactamas"/>
</dbReference>
<evidence type="ECO:0000313" key="3">
    <source>
        <dbReference type="EMBL" id="KAF7288593.1"/>
    </source>
</evidence>
<dbReference type="Pfam" id="PF12706">
    <property type="entry name" value="Lactamase_B_2"/>
    <property type="match status" value="1"/>
</dbReference>
<gene>
    <name evidence="3" type="ORF">MIND_01425900</name>
</gene>
<feature type="binding site" evidence="1">
    <location>
        <position position="336"/>
    </location>
    <ligand>
        <name>an N-acyl-1,2-diacyl-sn-glycero-3-phosphoethanolamine</name>
        <dbReference type="ChEBI" id="CHEBI:62537"/>
    </ligand>
</feature>
<dbReference type="GO" id="GO:0070290">
    <property type="term" value="F:N-acylphosphatidylethanolamine-specific phospholipase D activity"/>
    <property type="evidence" value="ECO:0007669"/>
    <property type="project" value="InterPro"/>
</dbReference>
<comment type="caution">
    <text evidence="3">The sequence shown here is derived from an EMBL/GenBank/DDBJ whole genome shotgun (WGS) entry which is preliminary data.</text>
</comment>
<feature type="binding site" evidence="1">
    <location>
        <position position="166"/>
    </location>
    <ligand>
        <name>an N-acyl-1,2-diacyl-sn-glycero-3-phosphoethanolamine</name>
        <dbReference type="ChEBI" id="CHEBI:62537"/>
    </ligand>
</feature>
<accession>A0A8H6RXP2</accession>
<dbReference type="Gene3D" id="3.60.15.10">
    <property type="entry name" value="Ribonuclease Z/Hydroxyacylglutathione hydrolase-like"/>
    <property type="match status" value="1"/>
</dbReference>
<organism evidence="3 4">
    <name type="scientific">Mycena indigotica</name>
    <dbReference type="NCBI Taxonomy" id="2126181"/>
    <lineage>
        <taxon>Eukaryota</taxon>
        <taxon>Fungi</taxon>
        <taxon>Dikarya</taxon>
        <taxon>Basidiomycota</taxon>
        <taxon>Agaricomycotina</taxon>
        <taxon>Agaricomycetes</taxon>
        <taxon>Agaricomycetidae</taxon>
        <taxon>Agaricales</taxon>
        <taxon>Marasmiineae</taxon>
        <taxon>Mycenaceae</taxon>
        <taxon>Mycena</taxon>
    </lineage>
</organism>
<keyword evidence="4" id="KW-1185">Reference proteome</keyword>
<dbReference type="GO" id="GO:0070292">
    <property type="term" value="P:N-acylphosphatidylethanolamine metabolic process"/>
    <property type="evidence" value="ECO:0007669"/>
    <property type="project" value="TreeGrafter"/>
</dbReference>
<reference evidence="3" key="1">
    <citation type="submission" date="2020-05" db="EMBL/GenBank/DDBJ databases">
        <title>Mycena genomes resolve the evolution of fungal bioluminescence.</title>
        <authorList>
            <person name="Tsai I.J."/>
        </authorList>
    </citation>
    <scope>NUCLEOTIDE SEQUENCE</scope>
    <source>
        <strain evidence="3">171206Taipei</strain>
    </source>
</reference>
<dbReference type="RefSeq" id="XP_037212912.1">
    <property type="nucleotide sequence ID" value="XM_037370641.1"/>
</dbReference>
<evidence type="ECO:0000313" key="4">
    <source>
        <dbReference type="Proteomes" id="UP000636479"/>
    </source>
</evidence>
<keyword evidence="3" id="KW-0378">Hydrolase</keyword>
<dbReference type="SUPFAM" id="SSF56281">
    <property type="entry name" value="Metallo-hydrolase/oxidoreductase"/>
    <property type="match status" value="1"/>
</dbReference>
<dbReference type="PIRSF" id="PIRSF038896">
    <property type="entry name" value="NAPE-PLD"/>
    <property type="match status" value="1"/>
</dbReference>
<dbReference type="OrthoDB" id="332863at2759"/>
<dbReference type="PANTHER" id="PTHR15032">
    <property type="entry name" value="N-ACYL-PHOSPHATIDYLETHANOLAMINE-HYDROLYZING PHOSPHOLIPASE D"/>
    <property type="match status" value="1"/>
</dbReference>
<dbReference type="GO" id="GO:0005737">
    <property type="term" value="C:cytoplasm"/>
    <property type="evidence" value="ECO:0007669"/>
    <property type="project" value="TreeGrafter"/>
</dbReference>
<name>A0A8H6RXP2_9AGAR</name>